<sequence>KRIFPCFFFFFLSAYSQDASDTLACRQKGGFCSFVECSAPMVNIGTCRGAKLKCCKW</sequence>
<keyword evidence="2" id="KW-0964">Secreted</keyword>
<evidence type="ECO:0000256" key="3">
    <source>
        <dbReference type="ARBA" id="ARBA00022529"/>
    </source>
</evidence>
<dbReference type="AlphaFoldDB" id="A0A7K4YY29"/>
<comment type="caution">
    <text evidence="9">The sequence shown here is derived from an EMBL/GenBank/DDBJ whole genome shotgun (WGS) entry which is preliminary data.</text>
</comment>
<feature type="signal peptide" evidence="7">
    <location>
        <begin position="1"/>
        <end position="19"/>
    </location>
</feature>
<evidence type="ECO:0000256" key="2">
    <source>
        <dbReference type="ARBA" id="ARBA00022525"/>
    </source>
</evidence>
<evidence type="ECO:0000256" key="6">
    <source>
        <dbReference type="ARBA" id="ARBA00023157"/>
    </source>
</evidence>
<comment type="subcellular location">
    <subcellularLocation>
        <location evidence="1">Secreted</location>
    </subcellularLocation>
</comment>
<feature type="chain" id="PRO_5029460775" evidence="7">
    <location>
        <begin position="20"/>
        <end position="57"/>
    </location>
</feature>
<feature type="non-terminal residue" evidence="9">
    <location>
        <position position="57"/>
    </location>
</feature>
<evidence type="ECO:0000313" key="9">
    <source>
        <dbReference type="EMBL" id="NWR63989.1"/>
    </source>
</evidence>
<evidence type="ECO:0000256" key="5">
    <source>
        <dbReference type="ARBA" id="ARBA00023022"/>
    </source>
</evidence>
<protein>
    <submittedName>
        <fullName evidence="9">GLL9 protein</fullName>
    </submittedName>
</protein>
<evidence type="ECO:0000313" key="10">
    <source>
        <dbReference type="Proteomes" id="UP000551127"/>
    </source>
</evidence>
<keyword evidence="3" id="KW-0929">Antimicrobial</keyword>
<dbReference type="FunFam" id="3.10.360.10:FF:000001">
    <property type="entry name" value="Beta-defensin 1"/>
    <property type="match status" value="1"/>
</dbReference>
<keyword evidence="10" id="KW-1185">Reference proteome</keyword>
<keyword evidence="7" id="KW-0732">Signal</keyword>
<dbReference type="Proteomes" id="UP000551127">
    <property type="component" value="Unassembled WGS sequence"/>
</dbReference>
<name>A0A7K4YY29_BUCAB</name>
<dbReference type="Pfam" id="PF00711">
    <property type="entry name" value="Defensin_beta"/>
    <property type="match status" value="1"/>
</dbReference>
<gene>
    <name evidence="9" type="primary">Gal9</name>
    <name evidence="9" type="ORF">BUCABY_R15895</name>
</gene>
<dbReference type="EMBL" id="VYZL01004526">
    <property type="protein sequence ID" value="NWR63989.1"/>
    <property type="molecule type" value="Genomic_DNA"/>
</dbReference>
<evidence type="ECO:0000256" key="7">
    <source>
        <dbReference type="SAM" id="SignalP"/>
    </source>
</evidence>
<evidence type="ECO:0000256" key="1">
    <source>
        <dbReference type="ARBA" id="ARBA00004613"/>
    </source>
</evidence>
<dbReference type="OrthoDB" id="9622366at2759"/>
<keyword evidence="5" id="KW-0044">Antibiotic</keyword>
<keyword evidence="6" id="KW-1015">Disulfide bond</keyword>
<evidence type="ECO:0000259" key="8">
    <source>
        <dbReference type="Pfam" id="PF00711"/>
    </source>
</evidence>
<reference evidence="9 10" key="1">
    <citation type="submission" date="2019-09" db="EMBL/GenBank/DDBJ databases">
        <title>Bird 10,000 Genomes (B10K) Project - Family phase.</title>
        <authorList>
            <person name="Zhang G."/>
        </authorList>
    </citation>
    <scope>NUCLEOTIDE SEQUENCE [LARGE SCALE GENOMIC DNA]</scope>
    <source>
        <strain evidence="9">B10K-DU-012-80</strain>
    </source>
</reference>
<dbReference type="SUPFAM" id="SSF57392">
    <property type="entry name" value="Defensin-like"/>
    <property type="match status" value="1"/>
</dbReference>
<keyword evidence="4" id="KW-0211">Defensin</keyword>
<dbReference type="InterPro" id="IPR001855">
    <property type="entry name" value="Defensin_beta-like"/>
</dbReference>
<proteinExistence type="predicted"/>
<dbReference type="GO" id="GO:0042742">
    <property type="term" value="P:defense response to bacterium"/>
    <property type="evidence" value="ECO:0007669"/>
    <property type="project" value="UniProtKB-KW"/>
</dbReference>
<dbReference type="Gene3D" id="3.10.360.10">
    <property type="entry name" value="Antimicrobial Peptide, Beta-defensin 2, Chain A"/>
    <property type="match status" value="1"/>
</dbReference>
<accession>A0A7K4YY29</accession>
<evidence type="ECO:0000256" key="4">
    <source>
        <dbReference type="ARBA" id="ARBA00022940"/>
    </source>
</evidence>
<feature type="domain" description="Beta-defensin-like" evidence="8">
    <location>
        <begin position="21"/>
        <end position="56"/>
    </location>
</feature>
<dbReference type="GO" id="GO:0005576">
    <property type="term" value="C:extracellular region"/>
    <property type="evidence" value="ECO:0007669"/>
    <property type="project" value="UniProtKB-SubCell"/>
</dbReference>
<feature type="non-terminal residue" evidence="9">
    <location>
        <position position="1"/>
    </location>
</feature>
<organism evidence="9 10">
    <name type="scientific">Bucorvus abyssinicus</name>
    <name type="common">Northern ground-hornbill</name>
    <name type="synonym">Abyssinian ground-hornbill</name>
    <dbReference type="NCBI Taxonomy" id="153643"/>
    <lineage>
        <taxon>Eukaryota</taxon>
        <taxon>Metazoa</taxon>
        <taxon>Chordata</taxon>
        <taxon>Craniata</taxon>
        <taxon>Vertebrata</taxon>
        <taxon>Euteleostomi</taxon>
        <taxon>Archelosauria</taxon>
        <taxon>Archosauria</taxon>
        <taxon>Dinosauria</taxon>
        <taxon>Saurischia</taxon>
        <taxon>Theropoda</taxon>
        <taxon>Coelurosauria</taxon>
        <taxon>Aves</taxon>
        <taxon>Neognathae</taxon>
        <taxon>Neoaves</taxon>
        <taxon>Telluraves</taxon>
        <taxon>Coraciimorphae</taxon>
        <taxon>Bucerotiformes</taxon>
        <taxon>Bucorvidae</taxon>
        <taxon>Bucorvus</taxon>
    </lineage>
</organism>